<evidence type="ECO:0000313" key="4">
    <source>
        <dbReference type="EMBL" id="QIM18545.1"/>
    </source>
</evidence>
<dbReference type="Proteomes" id="UP000503441">
    <property type="component" value="Chromosome"/>
</dbReference>
<gene>
    <name evidence="4" type="ORF">G7066_07810</name>
</gene>
<evidence type="ECO:0000256" key="1">
    <source>
        <dbReference type="SAM" id="MobiDB-lite"/>
    </source>
</evidence>
<feature type="transmembrane region" description="Helical" evidence="2">
    <location>
        <begin position="78"/>
        <end position="97"/>
    </location>
</feature>
<accession>A0ABX6K0H2</accession>
<feature type="transmembrane region" description="Helical" evidence="2">
    <location>
        <begin position="103"/>
        <end position="123"/>
    </location>
</feature>
<keyword evidence="2" id="KW-0812">Transmembrane</keyword>
<feature type="region of interest" description="Disordered" evidence="1">
    <location>
        <begin position="242"/>
        <end position="267"/>
    </location>
</feature>
<dbReference type="RefSeq" id="WP_166330232.1">
    <property type="nucleotide sequence ID" value="NZ_CP049933.1"/>
</dbReference>
<feature type="domain" description="Predicted membrane protein YciQ-like C-terminal" evidence="3">
    <location>
        <begin position="34"/>
        <end position="198"/>
    </location>
</feature>
<reference evidence="4 5" key="1">
    <citation type="submission" date="2020-03" db="EMBL/GenBank/DDBJ databases">
        <title>Leucobacter sp. nov., isolated from beetles.</title>
        <authorList>
            <person name="Hyun D.-W."/>
            <person name="Bae J.-W."/>
        </authorList>
    </citation>
    <scope>NUCLEOTIDE SEQUENCE [LARGE SCALE GENOMIC DNA]</scope>
    <source>
        <strain evidence="4 5">HDW9A</strain>
    </source>
</reference>
<evidence type="ECO:0000256" key="2">
    <source>
        <dbReference type="SAM" id="Phobius"/>
    </source>
</evidence>
<dbReference type="EMBL" id="CP049933">
    <property type="protein sequence ID" value="QIM18545.1"/>
    <property type="molecule type" value="Genomic_DNA"/>
</dbReference>
<sequence length="267" mass="28781">METKTHYPAHGSHPLWDQLDTKTAQDLFPAQTVGEILEIPRKSQSFARRMTALKQIGVDQAISRGYLEKAANPVARKLGLVTLGLAAVLIAFSAFGFVSRNSATPFISVFIAALALLLGIIGVSKQRVHTQLGAETREHLEGVREFIRVAEADRIRALQSYEGAERLQDGSINVINLYEKLLPYAMLFGLEKQWSKTLETRYQENPGYVPYWYPAVGLHGISSFNSTISEFTRSLASSASYTSSSSGGSSGGGFSGGGGGGGFSGGR</sequence>
<dbReference type="InterPro" id="IPR048389">
    <property type="entry name" value="YciQ-like_C"/>
</dbReference>
<proteinExistence type="predicted"/>
<evidence type="ECO:0000259" key="3">
    <source>
        <dbReference type="Pfam" id="PF20990"/>
    </source>
</evidence>
<keyword evidence="2" id="KW-0472">Membrane</keyword>
<keyword evidence="2" id="KW-1133">Transmembrane helix</keyword>
<evidence type="ECO:0000313" key="5">
    <source>
        <dbReference type="Proteomes" id="UP000503441"/>
    </source>
</evidence>
<protein>
    <submittedName>
        <fullName evidence="4">DUF2207 domain-containing protein</fullName>
    </submittedName>
</protein>
<organism evidence="4 5">
    <name type="scientific">Leucobacter coleopterorum</name>
    <dbReference type="NCBI Taxonomy" id="2714933"/>
    <lineage>
        <taxon>Bacteria</taxon>
        <taxon>Bacillati</taxon>
        <taxon>Actinomycetota</taxon>
        <taxon>Actinomycetes</taxon>
        <taxon>Micrococcales</taxon>
        <taxon>Microbacteriaceae</taxon>
        <taxon>Leucobacter</taxon>
    </lineage>
</organism>
<keyword evidence="5" id="KW-1185">Reference proteome</keyword>
<dbReference type="Pfam" id="PF20990">
    <property type="entry name" value="DUF2207_C"/>
    <property type="match status" value="1"/>
</dbReference>
<feature type="compositionally biased region" description="Gly residues" evidence="1">
    <location>
        <begin position="248"/>
        <end position="267"/>
    </location>
</feature>
<name>A0ABX6K0H2_9MICO</name>